<dbReference type="GO" id="GO:2001295">
    <property type="term" value="P:malonyl-CoA biosynthetic process"/>
    <property type="evidence" value="ECO:0007669"/>
    <property type="project" value="UniProtKB-UniRule"/>
</dbReference>
<keyword evidence="9 13" id="KW-0067">ATP-binding</keyword>
<protein>
    <recommendedName>
        <fullName evidence="13">Acetyl-coenzyme A carboxylase carboxyl transferase subunit beta</fullName>
        <shortName evidence="13">ACCase subunit beta</shortName>
        <shortName evidence="13">Acetyl-CoA carboxylase carboxyltransferase subunit beta</shortName>
        <ecNumber evidence="13">2.1.3.15</ecNumber>
    </recommendedName>
</protein>
<evidence type="ECO:0000256" key="2">
    <source>
        <dbReference type="ARBA" id="ARBA00022516"/>
    </source>
</evidence>
<dbReference type="RefSeq" id="WP_140929067.1">
    <property type="nucleotide sequence ID" value="NZ_VFSU01000031.1"/>
</dbReference>
<evidence type="ECO:0000259" key="14">
    <source>
        <dbReference type="PROSITE" id="PS50980"/>
    </source>
</evidence>
<keyword evidence="2 13" id="KW-0444">Lipid biosynthesis</keyword>
<keyword evidence="10 13" id="KW-0443">Lipid metabolism</keyword>
<comment type="caution">
    <text evidence="15">The sequence shown here is derived from an EMBL/GenBank/DDBJ whole genome shotgun (WGS) entry which is preliminary data.</text>
</comment>
<dbReference type="InterPro" id="IPR029045">
    <property type="entry name" value="ClpP/crotonase-like_dom_sf"/>
</dbReference>
<keyword evidence="8 13" id="KW-0862">Zinc</keyword>
<dbReference type="HAMAP" id="MF_01395">
    <property type="entry name" value="AcetylCoA_CT_beta"/>
    <property type="match status" value="1"/>
</dbReference>
<comment type="pathway">
    <text evidence="13">Lipid metabolism; malonyl-CoA biosynthesis; malonyl-CoA from acetyl-CoA: step 1/1.</text>
</comment>
<evidence type="ECO:0000256" key="11">
    <source>
        <dbReference type="ARBA" id="ARBA00023160"/>
    </source>
</evidence>
<dbReference type="GO" id="GO:0003989">
    <property type="term" value="F:acetyl-CoA carboxylase activity"/>
    <property type="evidence" value="ECO:0007669"/>
    <property type="project" value="InterPro"/>
</dbReference>
<evidence type="ECO:0000256" key="12">
    <source>
        <dbReference type="ARBA" id="ARBA00025280"/>
    </source>
</evidence>
<feature type="binding site" evidence="13">
    <location>
        <position position="51"/>
    </location>
    <ligand>
        <name>Zn(2+)</name>
        <dbReference type="ChEBI" id="CHEBI:29105"/>
    </ligand>
</feature>
<keyword evidence="11 13" id="KW-0275">Fatty acid biosynthesis</keyword>
<name>A0A501XF96_9SPHN</name>
<dbReference type="InterPro" id="IPR034733">
    <property type="entry name" value="AcCoA_carboxyl_beta"/>
</dbReference>
<dbReference type="PROSITE" id="PS50980">
    <property type="entry name" value="COA_CT_NTER"/>
    <property type="match status" value="1"/>
</dbReference>
<gene>
    <name evidence="13" type="primary">accD</name>
    <name evidence="15" type="ORF">FJQ54_14110</name>
</gene>
<dbReference type="PANTHER" id="PTHR42995">
    <property type="entry name" value="ACETYL-COENZYME A CARBOXYLASE CARBOXYL TRANSFERASE SUBUNIT BETA, CHLOROPLASTIC"/>
    <property type="match status" value="1"/>
</dbReference>
<keyword evidence="7 13" id="KW-0276">Fatty acid metabolism</keyword>
<dbReference type="GO" id="GO:0008270">
    <property type="term" value="F:zinc ion binding"/>
    <property type="evidence" value="ECO:0007669"/>
    <property type="project" value="UniProtKB-UniRule"/>
</dbReference>
<dbReference type="GO" id="GO:0005524">
    <property type="term" value="F:ATP binding"/>
    <property type="evidence" value="ECO:0007669"/>
    <property type="project" value="UniProtKB-KW"/>
</dbReference>
<accession>A0A501XF96</accession>
<dbReference type="EC" id="2.1.3.15" evidence="13"/>
<comment type="catalytic activity">
    <reaction evidence="13">
        <text>N(6)-carboxybiotinyl-L-lysyl-[protein] + acetyl-CoA = N(6)-biotinyl-L-lysyl-[protein] + malonyl-CoA</text>
        <dbReference type="Rhea" id="RHEA:54728"/>
        <dbReference type="Rhea" id="RHEA-COMP:10505"/>
        <dbReference type="Rhea" id="RHEA-COMP:10506"/>
        <dbReference type="ChEBI" id="CHEBI:57288"/>
        <dbReference type="ChEBI" id="CHEBI:57384"/>
        <dbReference type="ChEBI" id="CHEBI:83144"/>
        <dbReference type="ChEBI" id="CHEBI:83145"/>
        <dbReference type="EC" id="2.1.3.15"/>
    </reaction>
</comment>
<evidence type="ECO:0000256" key="8">
    <source>
        <dbReference type="ARBA" id="ARBA00022833"/>
    </source>
</evidence>
<comment type="subunit">
    <text evidence="13">Acetyl-CoA carboxylase is a heterohexamer composed of biotin carboxyl carrier protein (AccB), biotin carboxylase (AccC) and two subunits each of ACCase subunit alpha (AccA) and ACCase subunit beta (AccD).</text>
</comment>
<comment type="function">
    <text evidence="12 13">Component of the acetyl coenzyme A carboxylase (ACC) complex. Biotin carboxylase (BC) catalyzes the carboxylation of biotin on its carrier protein (BCCP) and then the CO(2) group is transferred by the transcarboxylase to acetyl-CoA to form malonyl-CoA.</text>
</comment>
<feature type="binding site" evidence="13">
    <location>
        <position position="32"/>
    </location>
    <ligand>
        <name>Zn(2+)</name>
        <dbReference type="ChEBI" id="CHEBI:29105"/>
    </ligand>
</feature>
<keyword evidence="4 13" id="KW-0479">Metal-binding</keyword>
<keyword evidence="6 13" id="KW-0863">Zinc-finger</keyword>
<dbReference type="PRINTS" id="PR01070">
    <property type="entry name" value="ACCCTRFRASEB"/>
</dbReference>
<dbReference type="Gene3D" id="3.90.226.10">
    <property type="entry name" value="2-enoyl-CoA Hydratase, Chain A, domain 1"/>
    <property type="match status" value="1"/>
</dbReference>
<evidence type="ECO:0000313" key="15">
    <source>
        <dbReference type="EMBL" id="TPE59196.1"/>
    </source>
</evidence>
<keyword evidence="16" id="KW-1185">Reference proteome</keyword>
<feature type="zinc finger region" description="C4-type" evidence="13">
    <location>
        <begin position="29"/>
        <end position="51"/>
    </location>
</feature>
<comment type="subcellular location">
    <subcellularLocation>
        <location evidence="1 13">Cytoplasm</location>
    </subcellularLocation>
</comment>
<sequence length="281" mass="30535">MTSWLTRSRQRLTGFIARRETPDNLWTKCKSCGAMLYTKEFEANLSVCPECGHHERIRAAERFGQVLDEGWTPIAVASPSDDPLNFKDQKRYPDRLKAARAATGEPDAMLLAKGHIRGHQAVVGVQDFAFMGGSMGIAVGNAFVTGARAAIAAHCPFVLFTAAGGARMQEGILSLMQMPATTVAIQELKDARLPYIVVLTDPTTGGVTASYAMLGDVHISEPNALIGFAGARVIESTIRQKLPEGFQRAEYLLEHGMVDIVVKRHDLADTLGRLIGLLMRA</sequence>
<evidence type="ECO:0000256" key="1">
    <source>
        <dbReference type="ARBA" id="ARBA00004496"/>
    </source>
</evidence>
<comment type="cofactor">
    <cofactor evidence="13">
        <name>Zn(2+)</name>
        <dbReference type="ChEBI" id="CHEBI:29105"/>
    </cofactor>
    <text evidence="13">Binds 1 zinc ion per subunit.</text>
</comment>
<evidence type="ECO:0000313" key="16">
    <source>
        <dbReference type="Proteomes" id="UP000319897"/>
    </source>
</evidence>
<reference evidence="15 16" key="1">
    <citation type="submission" date="2019-06" db="EMBL/GenBank/DDBJ databases">
        <authorList>
            <person name="Lee I."/>
            <person name="Jang G.I."/>
            <person name="Hwang C.Y."/>
        </authorList>
    </citation>
    <scope>NUCLEOTIDE SEQUENCE [LARGE SCALE GENOMIC DNA]</scope>
    <source>
        <strain evidence="15 16">PAMC 28131</strain>
    </source>
</reference>
<feature type="domain" description="CoA carboxyltransferase N-terminal" evidence="14">
    <location>
        <begin position="25"/>
        <end position="281"/>
    </location>
</feature>
<feature type="binding site" evidence="13">
    <location>
        <position position="29"/>
    </location>
    <ligand>
        <name>Zn(2+)</name>
        <dbReference type="ChEBI" id="CHEBI:29105"/>
    </ligand>
</feature>
<dbReference type="AlphaFoldDB" id="A0A501XF96"/>
<dbReference type="OrthoDB" id="9772975at2"/>
<dbReference type="InterPro" id="IPR000438">
    <property type="entry name" value="Acetyl_CoA_COase_Trfase_b_su"/>
</dbReference>
<dbReference type="SUPFAM" id="SSF52096">
    <property type="entry name" value="ClpP/crotonase"/>
    <property type="match status" value="1"/>
</dbReference>
<feature type="binding site" evidence="13">
    <location>
        <position position="48"/>
    </location>
    <ligand>
        <name>Zn(2+)</name>
        <dbReference type="ChEBI" id="CHEBI:29105"/>
    </ligand>
</feature>
<evidence type="ECO:0000256" key="5">
    <source>
        <dbReference type="ARBA" id="ARBA00022741"/>
    </source>
</evidence>
<dbReference type="PANTHER" id="PTHR42995:SF5">
    <property type="entry name" value="ACETYL-COENZYME A CARBOXYLASE CARBOXYL TRANSFERASE SUBUNIT BETA, CHLOROPLASTIC"/>
    <property type="match status" value="1"/>
</dbReference>
<evidence type="ECO:0000256" key="9">
    <source>
        <dbReference type="ARBA" id="ARBA00022840"/>
    </source>
</evidence>
<proteinExistence type="inferred from homology"/>
<keyword evidence="13" id="KW-0963">Cytoplasm</keyword>
<dbReference type="GO" id="GO:0016743">
    <property type="term" value="F:carboxyl- or carbamoyltransferase activity"/>
    <property type="evidence" value="ECO:0007669"/>
    <property type="project" value="UniProtKB-UniRule"/>
</dbReference>
<keyword evidence="15" id="KW-0436">Ligase</keyword>
<evidence type="ECO:0000256" key="13">
    <source>
        <dbReference type="HAMAP-Rule" id="MF_01395"/>
    </source>
</evidence>
<dbReference type="EMBL" id="VFSU01000031">
    <property type="protein sequence ID" value="TPE59196.1"/>
    <property type="molecule type" value="Genomic_DNA"/>
</dbReference>
<dbReference type="GO" id="GO:0009329">
    <property type="term" value="C:acetate CoA-transferase complex"/>
    <property type="evidence" value="ECO:0007669"/>
    <property type="project" value="TreeGrafter"/>
</dbReference>
<evidence type="ECO:0000256" key="7">
    <source>
        <dbReference type="ARBA" id="ARBA00022832"/>
    </source>
</evidence>
<dbReference type="UniPathway" id="UPA00655">
    <property type="reaction ID" value="UER00711"/>
</dbReference>
<dbReference type="InterPro" id="IPR011762">
    <property type="entry name" value="COA_CT_N"/>
</dbReference>
<evidence type="ECO:0000256" key="3">
    <source>
        <dbReference type="ARBA" id="ARBA00022679"/>
    </source>
</evidence>
<organism evidence="15 16">
    <name type="scientific">Sandaracinobacter neustonicus</name>
    <dbReference type="NCBI Taxonomy" id="1715348"/>
    <lineage>
        <taxon>Bacteria</taxon>
        <taxon>Pseudomonadati</taxon>
        <taxon>Pseudomonadota</taxon>
        <taxon>Alphaproteobacteria</taxon>
        <taxon>Sphingomonadales</taxon>
        <taxon>Sphingosinicellaceae</taxon>
        <taxon>Sandaracinobacter</taxon>
    </lineage>
</organism>
<evidence type="ECO:0000256" key="4">
    <source>
        <dbReference type="ARBA" id="ARBA00022723"/>
    </source>
</evidence>
<dbReference type="Pfam" id="PF17848">
    <property type="entry name" value="Zn_ribbon_ACC"/>
    <property type="match status" value="1"/>
</dbReference>
<comment type="similarity">
    <text evidence="13">Belongs to the AccD/PCCB family.</text>
</comment>
<evidence type="ECO:0000256" key="6">
    <source>
        <dbReference type="ARBA" id="ARBA00022771"/>
    </source>
</evidence>
<dbReference type="Pfam" id="PF01039">
    <property type="entry name" value="Carboxyl_trans"/>
    <property type="match status" value="1"/>
</dbReference>
<keyword evidence="3 13" id="KW-0808">Transferase</keyword>
<dbReference type="InterPro" id="IPR041010">
    <property type="entry name" value="Znf-ACC"/>
</dbReference>
<keyword evidence="5 13" id="KW-0547">Nucleotide-binding</keyword>
<dbReference type="GO" id="GO:0006633">
    <property type="term" value="P:fatty acid biosynthetic process"/>
    <property type="evidence" value="ECO:0007669"/>
    <property type="project" value="UniProtKB-KW"/>
</dbReference>
<dbReference type="Proteomes" id="UP000319897">
    <property type="component" value="Unassembled WGS sequence"/>
</dbReference>
<evidence type="ECO:0000256" key="10">
    <source>
        <dbReference type="ARBA" id="ARBA00023098"/>
    </source>
</evidence>
<dbReference type="NCBIfam" id="TIGR00515">
    <property type="entry name" value="accD"/>
    <property type="match status" value="1"/>
</dbReference>